<keyword evidence="1" id="KW-0963">Cytoplasm</keyword>
<feature type="binding site" evidence="6">
    <location>
        <position position="99"/>
    </location>
    <ligand>
        <name>S-adenosyl-L-methionine</name>
        <dbReference type="ChEBI" id="CHEBI:59789"/>
    </ligand>
</feature>
<dbReference type="Proteomes" id="UP000708148">
    <property type="component" value="Unassembled WGS sequence"/>
</dbReference>
<comment type="catalytic activity">
    <reaction evidence="6">
        <text>an N(1)-methylpseudouridine in rRNA + S-adenosyl-L-methionine = N(1)-methyl-N(3)-[(3S)-3-amino-3-carboxypropyl]pseudouridine in rRNA + S-methyl-5'-thioadenosine + H(+)</text>
        <dbReference type="Rhea" id="RHEA:63296"/>
        <dbReference type="Rhea" id="RHEA-COMP:11634"/>
        <dbReference type="Rhea" id="RHEA-COMP:16310"/>
        <dbReference type="ChEBI" id="CHEBI:15378"/>
        <dbReference type="ChEBI" id="CHEBI:17509"/>
        <dbReference type="ChEBI" id="CHEBI:59789"/>
        <dbReference type="ChEBI" id="CHEBI:74890"/>
        <dbReference type="ChEBI" id="CHEBI:146234"/>
        <dbReference type="EC" id="2.5.1.157"/>
    </reaction>
</comment>
<gene>
    <name evidence="10" type="ORF">OSTQU699_LOCUS2921</name>
</gene>
<comment type="similarity">
    <text evidence="6">Belongs to the TDD superfamily. TSR3 family.</text>
</comment>
<evidence type="ECO:0000256" key="4">
    <source>
        <dbReference type="ARBA" id="ARBA00022679"/>
    </source>
</evidence>
<evidence type="ECO:0000313" key="11">
    <source>
        <dbReference type="Proteomes" id="UP000708148"/>
    </source>
</evidence>
<dbReference type="NCBIfam" id="NF002621">
    <property type="entry name" value="PRK02287.1"/>
    <property type="match status" value="1"/>
</dbReference>
<evidence type="ECO:0000259" key="9">
    <source>
        <dbReference type="Pfam" id="PF04068"/>
    </source>
</evidence>
<feature type="domain" description="16S/18S rRNA aminocarboxypropyltransferase Tsr3 C-terminal" evidence="8">
    <location>
        <begin position="50"/>
        <end position="174"/>
    </location>
</feature>
<protein>
    <recommendedName>
        <fullName evidence="6">18S rRNA aminocarboxypropyltransferase</fullName>
        <ecNumber evidence="6">2.5.1.157</ecNumber>
    </recommendedName>
</protein>
<reference evidence="10" key="1">
    <citation type="submission" date="2020-12" db="EMBL/GenBank/DDBJ databases">
        <authorList>
            <person name="Iha C."/>
        </authorList>
    </citation>
    <scope>NUCLEOTIDE SEQUENCE</scope>
</reference>
<evidence type="ECO:0000256" key="1">
    <source>
        <dbReference type="ARBA" id="ARBA00022490"/>
    </source>
</evidence>
<dbReference type="GO" id="GO:0106388">
    <property type="term" value="F:rRNA small subunit aminocarboxypropyltransferase activity"/>
    <property type="evidence" value="ECO:0007669"/>
    <property type="project" value="UniProtKB-EC"/>
</dbReference>
<dbReference type="GO" id="GO:0000455">
    <property type="term" value="P:enzyme-directed rRNA pseudouridine synthesis"/>
    <property type="evidence" value="ECO:0007669"/>
    <property type="project" value="UniProtKB-UniRule"/>
</dbReference>
<evidence type="ECO:0000256" key="7">
    <source>
        <dbReference type="SAM" id="MobiDB-lite"/>
    </source>
</evidence>
<organism evidence="10 11">
    <name type="scientific">Ostreobium quekettii</name>
    <dbReference type="NCBI Taxonomy" id="121088"/>
    <lineage>
        <taxon>Eukaryota</taxon>
        <taxon>Viridiplantae</taxon>
        <taxon>Chlorophyta</taxon>
        <taxon>core chlorophytes</taxon>
        <taxon>Ulvophyceae</taxon>
        <taxon>TCBD clade</taxon>
        <taxon>Bryopsidales</taxon>
        <taxon>Ostreobineae</taxon>
        <taxon>Ostreobiaceae</taxon>
        <taxon>Ostreobium</taxon>
    </lineage>
</organism>
<feature type="binding site" evidence="6">
    <location>
        <position position="76"/>
    </location>
    <ligand>
        <name>S-adenosyl-L-methionine</name>
        <dbReference type="ChEBI" id="CHEBI:59789"/>
    </ligand>
</feature>
<comment type="caution">
    <text evidence="10">The sequence shown here is derived from an EMBL/GenBank/DDBJ whole genome shotgun (WGS) entry which is preliminary data.</text>
</comment>
<dbReference type="PANTHER" id="PTHR20426">
    <property type="entry name" value="RIBOSOME BIOGENESIS PROTEIN TSR3 HOMOLOG"/>
    <property type="match status" value="1"/>
</dbReference>
<keyword evidence="4 6" id="KW-0808">Transferase</keyword>
<feature type="compositionally biased region" description="Acidic residues" evidence="7">
    <location>
        <begin position="219"/>
        <end position="233"/>
    </location>
</feature>
<dbReference type="PANTHER" id="PTHR20426:SF0">
    <property type="entry name" value="18S RRNA AMINOCARBOXYPROPYLTRANSFERASE"/>
    <property type="match status" value="1"/>
</dbReference>
<evidence type="ECO:0000259" key="8">
    <source>
        <dbReference type="Pfam" id="PF04034"/>
    </source>
</evidence>
<feature type="domain" description="RNase L inhibitor RLI-like possible metal-binding" evidence="9">
    <location>
        <begin position="12"/>
        <end position="45"/>
    </location>
</feature>
<feature type="binding site" evidence="6">
    <location>
        <position position="28"/>
    </location>
    <ligand>
        <name>S-adenosyl-L-methionine</name>
        <dbReference type="ChEBI" id="CHEBI:59789"/>
    </ligand>
</feature>
<name>A0A8S1IQW8_9CHLO</name>
<dbReference type="OrthoDB" id="10262062at2759"/>
<keyword evidence="11" id="KW-1185">Reference proteome</keyword>
<comment type="caution">
    <text evidence="6">Lacks conserved residue(s) required for the propagation of feature annotation.</text>
</comment>
<accession>A0A8S1IQW8</accession>
<dbReference type="Pfam" id="PF04068">
    <property type="entry name" value="Fer4_RLI"/>
    <property type="match status" value="1"/>
</dbReference>
<evidence type="ECO:0000256" key="5">
    <source>
        <dbReference type="ARBA" id="ARBA00022691"/>
    </source>
</evidence>
<dbReference type="Pfam" id="PF04034">
    <property type="entry name" value="Ribo_biogen_C"/>
    <property type="match status" value="1"/>
</dbReference>
<feature type="region of interest" description="Disordered" evidence="7">
    <location>
        <begin position="186"/>
        <end position="255"/>
    </location>
</feature>
<dbReference type="InterPro" id="IPR007177">
    <property type="entry name" value="Tsr3_C"/>
</dbReference>
<keyword evidence="3 6" id="KW-0698">rRNA processing</keyword>
<evidence type="ECO:0000313" key="10">
    <source>
        <dbReference type="EMBL" id="CAD7697560.1"/>
    </source>
</evidence>
<dbReference type="EC" id="2.5.1.157" evidence="6"/>
<proteinExistence type="inferred from homology"/>
<evidence type="ECO:0000256" key="2">
    <source>
        <dbReference type="ARBA" id="ARBA00022517"/>
    </source>
</evidence>
<sequence length="343" mass="35920">MRDPRPGADRPVRLAMWDLKQCDRKKCTGCRLAVQGLVRTLRLGERFPGLVLTPAAQRCVSREDAWIVKAKGVAVVDCSWKRLDEVPFGQTRGAAPRLLPYLVAANPVNYGKPCRLSCAEALAGALAICGFGEMAGDVMARFKWGRAFMELNGGLLERYAACETSQEVIEAQGDVLESMRTAEYDAPCYDFPESGSESGDEGDEGDEGGEGDRWGEGDGGGEGDEGNDEEEGESEGKGPAGDPQEGAEAPDWGFSGEERDLDALEARSGGQGDLRGAEGTSGCRAEDGSASGSLVADMGMLGLDAGEAKGHTGGTADCSVGKVGGRTSPACKCQTNSSTTNNT</sequence>
<evidence type="ECO:0000256" key="3">
    <source>
        <dbReference type="ARBA" id="ARBA00022552"/>
    </source>
</evidence>
<feature type="region of interest" description="Disordered" evidence="7">
    <location>
        <begin position="267"/>
        <end position="290"/>
    </location>
</feature>
<dbReference type="GO" id="GO:1904047">
    <property type="term" value="F:S-adenosyl-L-methionine binding"/>
    <property type="evidence" value="ECO:0007669"/>
    <property type="project" value="UniProtKB-UniRule"/>
</dbReference>
<keyword evidence="2 6" id="KW-0690">Ribosome biogenesis</keyword>
<comment type="function">
    <text evidence="6">Aminocarboxypropyltransferase that catalyzes the aminocarboxypropyl transfer on pseudouridine in 18S rRNA. It constitutes the last step in biosynthesis of the hypermodified N1-methyl-N3-(3-amino-3-carboxypropyl) pseudouridine (m1acp3-Psi).</text>
</comment>
<dbReference type="EMBL" id="CAJHUC010000675">
    <property type="protein sequence ID" value="CAD7697560.1"/>
    <property type="molecule type" value="Genomic_DNA"/>
</dbReference>
<evidence type="ECO:0000256" key="6">
    <source>
        <dbReference type="HAMAP-Rule" id="MF_03146"/>
    </source>
</evidence>
<feature type="compositionally biased region" description="Acidic residues" evidence="7">
    <location>
        <begin position="198"/>
        <end position="209"/>
    </location>
</feature>
<dbReference type="InterPro" id="IPR022968">
    <property type="entry name" value="Tsr3-like"/>
</dbReference>
<dbReference type="AlphaFoldDB" id="A0A8S1IQW8"/>
<dbReference type="GO" id="GO:0030490">
    <property type="term" value="P:maturation of SSU-rRNA"/>
    <property type="evidence" value="ECO:0007669"/>
    <property type="project" value="TreeGrafter"/>
</dbReference>
<dbReference type="InterPro" id="IPR007209">
    <property type="entry name" value="RNaseL-inhib-like_metal-bd_dom"/>
</dbReference>
<dbReference type="HAMAP" id="MF_01116">
    <property type="entry name" value="TSR3"/>
    <property type="match status" value="1"/>
</dbReference>
<keyword evidence="5 6" id="KW-0949">S-adenosyl-L-methionine</keyword>